<name>A0A672LNP0_SINGR</name>
<dbReference type="Ensembl" id="ENSSGRT00000027350.1">
    <property type="protein sequence ID" value="ENSSGRP00000025370.1"/>
    <property type="gene ID" value="ENSSGRG00000014780.1"/>
</dbReference>
<evidence type="ECO:0000313" key="2">
    <source>
        <dbReference type="Ensembl" id="ENSSGRP00000025370.1"/>
    </source>
</evidence>
<protein>
    <submittedName>
        <fullName evidence="2">Uncharacterized protein</fullName>
    </submittedName>
</protein>
<keyword evidence="3" id="KW-1185">Reference proteome</keyword>
<accession>A0A672LNP0</accession>
<feature type="compositionally biased region" description="Basic and acidic residues" evidence="1">
    <location>
        <begin position="45"/>
        <end position="67"/>
    </location>
</feature>
<sequence>VLTSCEEIPFKVLDKTNDSALLFYSEFLGKTPGPNVQRWVPSRSTRRDVNSSNEKERHDAIFRKVRG</sequence>
<evidence type="ECO:0000256" key="1">
    <source>
        <dbReference type="SAM" id="MobiDB-lite"/>
    </source>
</evidence>
<dbReference type="InParanoid" id="A0A672LNP0"/>
<feature type="region of interest" description="Disordered" evidence="1">
    <location>
        <begin position="38"/>
        <end position="67"/>
    </location>
</feature>
<dbReference type="AlphaFoldDB" id="A0A672LNP0"/>
<proteinExistence type="predicted"/>
<evidence type="ECO:0000313" key="3">
    <source>
        <dbReference type="Proteomes" id="UP000472262"/>
    </source>
</evidence>
<organism evidence="2 3">
    <name type="scientific">Sinocyclocheilus grahami</name>
    <name type="common">Dianchi golden-line fish</name>
    <name type="synonym">Barbus grahami</name>
    <dbReference type="NCBI Taxonomy" id="75366"/>
    <lineage>
        <taxon>Eukaryota</taxon>
        <taxon>Metazoa</taxon>
        <taxon>Chordata</taxon>
        <taxon>Craniata</taxon>
        <taxon>Vertebrata</taxon>
        <taxon>Euteleostomi</taxon>
        <taxon>Actinopterygii</taxon>
        <taxon>Neopterygii</taxon>
        <taxon>Teleostei</taxon>
        <taxon>Ostariophysi</taxon>
        <taxon>Cypriniformes</taxon>
        <taxon>Cyprinidae</taxon>
        <taxon>Cyprininae</taxon>
        <taxon>Sinocyclocheilus</taxon>
    </lineage>
</organism>
<dbReference type="Proteomes" id="UP000472262">
    <property type="component" value="Unassembled WGS sequence"/>
</dbReference>
<reference evidence="2" key="2">
    <citation type="submission" date="2025-09" db="UniProtKB">
        <authorList>
            <consortium name="Ensembl"/>
        </authorList>
    </citation>
    <scope>IDENTIFICATION</scope>
</reference>
<reference evidence="2" key="1">
    <citation type="submission" date="2025-08" db="UniProtKB">
        <authorList>
            <consortium name="Ensembl"/>
        </authorList>
    </citation>
    <scope>IDENTIFICATION</scope>
</reference>